<keyword evidence="4" id="KW-1185">Reference proteome</keyword>
<dbReference type="AlphaFoldDB" id="A0A1B7LFD8"/>
<evidence type="ECO:0000313" key="3">
    <source>
        <dbReference type="EMBL" id="OAT82357.1"/>
    </source>
</evidence>
<dbReference type="InterPro" id="IPR036526">
    <property type="entry name" value="C-N_Hydrolase_sf"/>
</dbReference>
<dbReference type="PROSITE" id="PS50263">
    <property type="entry name" value="CN_HYDROLASE"/>
    <property type="match status" value="1"/>
</dbReference>
<evidence type="ECO:0000313" key="4">
    <source>
        <dbReference type="Proteomes" id="UP000078532"/>
    </source>
</evidence>
<dbReference type="Proteomes" id="UP000078532">
    <property type="component" value="Unassembled WGS sequence"/>
</dbReference>
<dbReference type="PANTHER" id="PTHR43674">
    <property type="entry name" value="NITRILASE C965.09-RELATED"/>
    <property type="match status" value="1"/>
</dbReference>
<name>A0A1B7LFD8_9FIRM</name>
<evidence type="ECO:0000259" key="2">
    <source>
        <dbReference type="PROSITE" id="PS50263"/>
    </source>
</evidence>
<dbReference type="EMBL" id="LYVF01000137">
    <property type="protein sequence ID" value="OAT82357.1"/>
    <property type="molecule type" value="Genomic_DNA"/>
</dbReference>
<feature type="domain" description="CN hydrolase" evidence="2">
    <location>
        <begin position="1"/>
        <end position="233"/>
    </location>
</feature>
<reference evidence="3 4" key="1">
    <citation type="submission" date="2016-04" db="EMBL/GenBank/DDBJ databases">
        <authorList>
            <person name="Evans L.H."/>
            <person name="Alamgir A."/>
            <person name="Owens N."/>
            <person name="Weber N.D."/>
            <person name="Virtaneva K."/>
            <person name="Barbian K."/>
            <person name="Babar A."/>
            <person name="Rosenke K."/>
        </authorList>
    </citation>
    <scope>NUCLEOTIDE SEQUENCE [LARGE SCALE GENOMIC DNA]</scope>
    <source>
        <strain evidence="3 4">LMa1</strain>
    </source>
</reference>
<dbReference type="STRING" id="1838280.A6M21_09440"/>
<sequence length="234" mass="25570">MFITDSLQNNETAILQLADEAARKGIEILACPEMCLTGYNPETLGRPGFNNELAASLARIARAARELNLGIIFGRAEFCGEKLFNTASIFLPDGSNFNYRKMHLTEIETEYFSPGTSPLVFNFKNHKFGLIICRDQNSPELARSLAAAGAEAIFILAAHYYNPAEARWKLPKNRALPIARAVENHFYVLLANAVGCHLGMVSLGNSLIAGPDGSLVVMGDETSETILACEFKPD</sequence>
<dbReference type="InterPro" id="IPR003010">
    <property type="entry name" value="C-N_Hydrolase"/>
</dbReference>
<dbReference type="SUPFAM" id="SSF56317">
    <property type="entry name" value="Carbon-nitrogen hydrolase"/>
    <property type="match status" value="1"/>
</dbReference>
<organism evidence="3 4">
    <name type="scientific">Desulfotomaculum copahuensis</name>
    <dbReference type="NCBI Taxonomy" id="1838280"/>
    <lineage>
        <taxon>Bacteria</taxon>
        <taxon>Bacillati</taxon>
        <taxon>Bacillota</taxon>
        <taxon>Clostridia</taxon>
        <taxon>Eubacteriales</taxon>
        <taxon>Desulfotomaculaceae</taxon>
        <taxon>Desulfotomaculum</taxon>
    </lineage>
</organism>
<keyword evidence="1" id="KW-0378">Hydrolase</keyword>
<dbReference type="InterPro" id="IPR050345">
    <property type="entry name" value="Aliph_Amidase/BUP"/>
</dbReference>
<dbReference type="Gene3D" id="3.60.110.10">
    <property type="entry name" value="Carbon-nitrogen hydrolase"/>
    <property type="match status" value="1"/>
</dbReference>
<evidence type="ECO:0000256" key="1">
    <source>
        <dbReference type="ARBA" id="ARBA00022801"/>
    </source>
</evidence>
<dbReference type="GO" id="GO:0016811">
    <property type="term" value="F:hydrolase activity, acting on carbon-nitrogen (but not peptide) bonds, in linear amides"/>
    <property type="evidence" value="ECO:0007669"/>
    <property type="project" value="UniProtKB-ARBA"/>
</dbReference>
<dbReference type="PANTHER" id="PTHR43674:SF2">
    <property type="entry name" value="BETA-UREIDOPROPIONASE"/>
    <property type="match status" value="1"/>
</dbReference>
<comment type="caution">
    <text evidence="3">The sequence shown here is derived from an EMBL/GenBank/DDBJ whole genome shotgun (WGS) entry which is preliminary data.</text>
</comment>
<gene>
    <name evidence="3" type="ORF">A6M21_09440</name>
</gene>
<dbReference type="Pfam" id="PF00795">
    <property type="entry name" value="CN_hydrolase"/>
    <property type="match status" value="1"/>
</dbReference>
<proteinExistence type="predicted"/>
<protein>
    <submittedName>
        <fullName evidence="3">Nitrilase</fullName>
    </submittedName>
</protein>
<dbReference type="CDD" id="cd07197">
    <property type="entry name" value="nitrilase"/>
    <property type="match status" value="1"/>
</dbReference>
<accession>A0A1B7LFD8</accession>